<dbReference type="AlphaFoldDB" id="A0A1E8FDI2"/>
<feature type="transmembrane region" description="Helical" evidence="7">
    <location>
        <begin position="99"/>
        <end position="121"/>
    </location>
</feature>
<evidence type="ECO:0000256" key="5">
    <source>
        <dbReference type="ARBA" id="ARBA00022989"/>
    </source>
</evidence>
<comment type="subcellular location">
    <subcellularLocation>
        <location evidence="1">Cell membrane</location>
        <topology evidence="1">Multi-pass membrane protein</topology>
    </subcellularLocation>
</comment>
<dbReference type="SUPFAM" id="SSF103473">
    <property type="entry name" value="MFS general substrate transporter"/>
    <property type="match status" value="1"/>
</dbReference>
<evidence type="ECO:0000256" key="1">
    <source>
        <dbReference type="ARBA" id="ARBA00004651"/>
    </source>
</evidence>
<reference evidence="9 10" key="1">
    <citation type="submission" date="2016-09" db="EMBL/GenBank/DDBJ databases">
        <title>Alteromonas lipolytica, a new species isolated from sea water.</title>
        <authorList>
            <person name="Wu Y.-H."/>
            <person name="Cheng H."/>
            <person name="Xu X.-W."/>
        </authorList>
    </citation>
    <scope>NUCLEOTIDE SEQUENCE [LARGE SCALE GENOMIC DNA]</scope>
    <source>
        <strain evidence="9 10">JW12</strain>
    </source>
</reference>
<dbReference type="Pfam" id="PF07690">
    <property type="entry name" value="MFS_1"/>
    <property type="match status" value="1"/>
</dbReference>
<dbReference type="RefSeq" id="WP_070176922.1">
    <property type="nucleotide sequence ID" value="NZ_BMJR01000003.1"/>
</dbReference>
<sequence>MKYQSNATFWIAACSFVLVFMTAGTPISLFNLYQAEDGLSNADLGVVSLGYFLAAATALLMCGRLSNHLGRKPMALTAIGCCAASCVLLMFMTDVSFLFAARLFQGFACGIATSSIGAYAVDAGENQPKWLVAAVVSTSPMVGIPLGAISSGALVTWGPYPKVLIFAVILAMLLVCLVLLMRCHETVVKQPGAISSLIPRLHFPTGKSLIFIATTGVVVSTWAAGGFYQAFGPSIVAEQLAMDSAIVAAITFSSVMGLTPFGSYLSGRLSPRHAVQVGMALFCLAAVCITLALLEGWLMMFIAASLSVGIAQGLASTACIKLLLHDEPQLYRAGLLSTVYIVSYAGAVFPAMGASIAASWYSVFTIWCGYAVLGIVAAVTALIATVFAAKAREAQPVAG</sequence>
<dbReference type="PANTHER" id="PTHR23517">
    <property type="entry name" value="RESISTANCE PROTEIN MDTM, PUTATIVE-RELATED-RELATED"/>
    <property type="match status" value="1"/>
</dbReference>
<dbReference type="InterPro" id="IPR036259">
    <property type="entry name" value="MFS_trans_sf"/>
</dbReference>
<feature type="transmembrane region" description="Helical" evidence="7">
    <location>
        <begin position="300"/>
        <end position="323"/>
    </location>
</feature>
<dbReference type="PANTHER" id="PTHR23517:SF13">
    <property type="entry name" value="MAJOR FACILITATOR SUPERFAMILY MFS_1"/>
    <property type="match status" value="1"/>
</dbReference>
<dbReference type="InterPro" id="IPR020846">
    <property type="entry name" value="MFS_dom"/>
</dbReference>
<protein>
    <recommendedName>
        <fullName evidence="8">Major facilitator superfamily (MFS) profile domain-containing protein</fullName>
    </recommendedName>
</protein>
<organism evidence="9 10">
    <name type="scientific">Alteromonas lipolytica</name>
    <dbReference type="NCBI Taxonomy" id="1856405"/>
    <lineage>
        <taxon>Bacteria</taxon>
        <taxon>Pseudomonadati</taxon>
        <taxon>Pseudomonadota</taxon>
        <taxon>Gammaproteobacteria</taxon>
        <taxon>Alteromonadales</taxon>
        <taxon>Alteromonadaceae</taxon>
        <taxon>Alteromonas/Salinimonas group</taxon>
        <taxon>Alteromonas</taxon>
    </lineage>
</organism>
<gene>
    <name evidence="9" type="ORF">BFC17_20795</name>
</gene>
<evidence type="ECO:0000259" key="8">
    <source>
        <dbReference type="PROSITE" id="PS50850"/>
    </source>
</evidence>
<evidence type="ECO:0000256" key="4">
    <source>
        <dbReference type="ARBA" id="ARBA00022692"/>
    </source>
</evidence>
<feature type="domain" description="Major facilitator superfamily (MFS) profile" evidence="8">
    <location>
        <begin position="8"/>
        <end position="392"/>
    </location>
</feature>
<dbReference type="GO" id="GO:0005886">
    <property type="term" value="C:plasma membrane"/>
    <property type="evidence" value="ECO:0007669"/>
    <property type="project" value="UniProtKB-SubCell"/>
</dbReference>
<feature type="transmembrane region" description="Helical" evidence="7">
    <location>
        <begin position="274"/>
        <end position="294"/>
    </location>
</feature>
<feature type="transmembrane region" description="Helical" evidence="7">
    <location>
        <begin position="7"/>
        <end position="32"/>
    </location>
</feature>
<evidence type="ECO:0000256" key="2">
    <source>
        <dbReference type="ARBA" id="ARBA00022448"/>
    </source>
</evidence>
<dbReference type="Gene3D" id="1.20.1250.20">
    <property type="entry name" value="MFS general substrate transporter like domains"/>
    <property type="match status" value="2"/>
</dbReference>
<feature type="transmembrane region" description="Helical" evidence="7">
    <location>
        <begin position="130"/>
        <end position="157"/>
    </location>
</feature>
<accession>A0A1E8FDI2</accession>
<dbReference type="STRING" id="1856405.BFC17_20795"/>
<comment type="caution">
    <text evidence="9">The sequence shown here is derived from an EMBL/GenBank/DDBJ whole genome shotgun (WGS) entry which is preliminary data.</text>
</comment>
<dbReference type="InterPro" id="IPR011701">
    <property type="entry name" value="MFS"/>
</dbReference>
<keyword evidence="6 7" id="KW-0472">Membrane</keyword>
<feature type="transmembrane region" description="Helical" evidence="7">
    <location>
        <begin position="163"/>
        <end position="181"/>
    </location>
</feature>
<dbReference type="EMBL" id="MJIC01000014">
    <property type="protein sequence ID" value="OFI33995.1"/>
    <property type="molecule type" value="Genomic_DNA"/>
</dbReference>
<feature type="transmembrane region" description="Helical" evidence="7">
    <location>
        <begin position="74"/>
        <end position="93"/>
    </location>
</feature>
<name>A0A1E8FDI2_9ALTE</name>
<dbReference type="InterPro" id="IPR050171">
    <property type="entry name" value="MFS_Transporters"/>
</dbReference>
<feature type="transmembrane region" description="Helical" evidence="7">
    <location>
        <begin position="44"/>
        <end position="62"/>
    </location>
</feature>
<keyword evidence="4 7" id="KW-0812">Transmembrane</keyword>
<dbReference type="OrthoDB" id="7283458at2"/>
<feature type="transmembrane region" description="Helical" evidence="7">
    <location>
        <begin position="335"/>
        <end position="358"/>
    </location>
</feature>
<evidence type="ECO:0000256" key="3">
    <source>
        <dbReference type="ARBA" id="ARBA00022475"/>
    </source>
</evidence>
<feature type="transmembrane region" description="Helical" evidence="7">
    <location>
        <begin position="364"/>
        <end position="389"/>
    </location>
</feature>
<dbReference type="Proteomes" id="UP000176037">
    <property type="component" value="Unassembled WGS sequence"/>
</dbReference>
<evidence type="ECO:0000313" key="9">
    <source>
        <dbReference type="EMBL" id="OFI33995.1"/>
    </source>
</evidence>
<evidence type="ECO:0000256" key="7">
    <source>
        <dbReference type="SAM" id="Phobius"/>
    </source>
</evidence>
<feature type="transmembrane region" description="Helical" evidence="7">
    <location>
        <begin position="240"/>
        <end position="262"/>
    </location>
</feature>
<feature type="transmembrane region" description="Helical" evidence="7">
    <location>
        <begin position="209"/>
        <end position="228"/>
    </location>
</feature>
<keyword evidence="2" id="KW-0813">Transport</keyword>
<evidence type="ECO:0000256" key="6">
    <source>
        <dbReference type="ARBA" id="ARBA00023136"/>
    </source>
</evidence>
<dbReference type="PROSITE" id="PS50850">
    <property type="entry name" value="MFS"/>
    <property type="match status" value="1"/>
</dbReference>
<dbReference type="GO" id="GO:0022857">
    <property type="term" value="F:transmembrane transporter activity"/>
    <property type="evidence" value="ECO:0007669"/>
    <property type="project" value="InterPro"/>
</dbReference>
<keyword evidence="5 7" id="KW-1133">Transmembrane helix</keyword>
<keyword evidence="3" id="KW-1003">Cell membrane</keyword>
<proteinExistence type="predicted"/>
<evidence type="ECO:0000313" key="10">
    <source>
        <dbReference type="Proteomes" id="UP000176037"/>
    </source>
</evidence>
<keyword evidence="10" id="KW-1185">Reference proteome</keyword>